<dbReference type="Proteomes" id="UP001499933">
    <property type="component" value="Unassembled WGS sequence"/>
</dbReference>
<dbReference type="Gene3D" id="3.40.30.120">
    <property type="match status" value="1"/>
</dbReference>
<dbReference type="NCBIfam" id="NF004780">
    <property type="entry name" value="PRK06126.1"/>
    <property type="match status" value="1"/>
</dbReference>
<protein>
    <recommendedName>
        <fullName evidence="9">FAD-binding domain-containing protein</fullName>
    </recommendedName>
</protein>
<accession>A0ABN2RI45</accession>
<gene>
    <name evidence="7" type="ORF">GCM10009776_35330</name>
</gene>
<keyword evidence="8" id="KW-1185">Reference proteome</keyword>
<feature type="domain" description="FAD-binding" evidence="5">
    <location>
        <begin position="12"/>
        <end position="365"/>
    </location>
</feature>
<dbReference type="Gene3D" id="3.50.50.60">
    <property type="entry name" value="FAD/NAD(P)-binding domain"/>
    <property type="match status" value="1"/>
</dbReference>
<evidence type="ECO:0000256" key="4">
    <source>
        <dbReference type="SAM" id="MobiDB-lite"/>
    </source>
</evidence>
<dbReference type="Pfam" id="PF01494">
    <property type="entry name" value="FAD_binding_3"/>
    <property type="match status" value="1"/>
</dbReference>
<sequence>MTNDDPSKILHTPVLIAGGGPVGLTLAMSLAKRDIRCIVLESRADIPPNPRCNTTNARSMEIFRLLGCADAIRDAGLPADHSTDVVYMTDLAGAELTRFVRPTTGEVRAGTAEGIGASWPTPEPQHFISQLYMEPVLREHAAQQPNIDLRLGWRLLEFAQTEDAILAVAEDIQTGNRVQIIADYIVGADGSTSLVRHTIGASLEGMPALENTTSVFFRSARVNELYERTPGWMYRFPGGAMLVAISTDEWLIHTQVPRGEDPTTFDYEPQMFQSLGERVEYEVISISRWTARAMVSNKFVEGRAVLAGDAAHIWIPMGGFGMNAGIGDADALGWRLAGLIQGWLSAQVLRSYEMERASLGVQVAAQAPKWRAAIQPIMQAPAATWSELRDPANRELRDAFGDRIQQANLSEWESVGIQLGFAYEHSPIIVPDGESAPPFSVEDYRESSVPGVRAPHIWRAQGGRSLFDDFGLGFTLLRLGPNPPTGAQIIALASERRIPLTVLDVPEPEAVAKYGAYGLVVVRPDQYIAWRSKGEPTDPAAVLDTLTAHAMPVPDIPERRSHTLATRTDSPTAIAWEGGVLVTAFADGLAGFDPTTREWTRYVRGNDDATPPPTPHPSTARDGAQPPSYVAVDAGAGAQICFVSNADDALTPVLSHPLPVTALALSPSGGTLYVRDQSGVVQQARVLAGGGLGRLYPFVSSAVPDSSGMSVDTDGAVWVCRARSDVIDRYDAAGRLVEHVTTPPGPVDCVVADQLDGMFIVGHDGSQGWIAEYSFSGVPA</sequence>
<evidence type="ECO:0000256" key="2">
    <source>
        <dbReference type="ARBA" id="ARBA00022630"/>
    </source>
</evidence>
<dbReference type="PRINTS" id="PR00420">
    <property type="entry name" value="RNGMNOXGNASE"/>
</dbReference>
<dbReference type="InterPro" id="IPR036188">
    <property type="entry name" value="FAD/NAD-bd_sf"/>
</dbReference>
<evidence type="ECO:0000313" key="7">
    <source>
        <dbReference type="EMBL" id="GAA1969170.1"/>
    </source>
</evidence>
<dbReference type="SUPFAM" id="SSF63829">
    <property type="entry name" value="Calcium-dependent phosphotriesterase"/>
    <property type="match status" value="1"/>
</dbReference>
<organism evidence="7 8">
    <name type="scientific">Microbacterium deminutum</name>
    <dbReference type="NCBI Taxonomy" id="344164"/>
    <lineage>
        <taxon>Bacteria</taxon>
        <taxon>Bacillati</taxon>
        <taxon>Actinomycetota</taxon>
        <taxon>Actinomycetes</taxon>
        <taxon>Micrococcales</taxon>
        <taxon>Microbacteriaceae</taxon>
        <taxon>Microbacterium</taxon>
    </lineage>
</organism>
<name>A0ABN2RI45_9MICO</name>
<dbReference type="InterPro" id="IPR013658">
    <property type="entry name" value="SGL"/>
</dbReference>
<dbReference type="Pfam" id="PF08450">
    <property type="entry name" value="SGL"/>
    <property type="match status" value="1"/>
</dbReference>
<dbReference type="EMBL" id="BAAAOG010000011">
    <property type="protein sequence ID" value="GAA1969170.1"/>
    <property type="molecule type" value="Genomic_DNA"/>
</dbReference>
<reference evidence="7 8" key="1">
    <citation type="journal article" date="2019" name="Int. J. Syst. Evol. Microbiol.">
        <title>The Global Catalogue of Microorganisms (GCM) 10K type strain sequencing project: providing services to taxonomists for standard genome sequencing and annotation.</title>
        <authorList>
            <consortium name="The Broad Institute Genomics Platform"/>
            <consortium name="The Broad Institute Genome Sequencing Center for Infectious Disease"/>
            <person name="Wu L."/>
            <person name="Ma J."/>
        </authorList>
    </citation>
    <scope>NUCLEOTIDE SEQUENCE [LARGE SCALE GENOMIC DNA]</scope>
    <source>
        <strain evidence="7 8">JCM 14901</strain>
    </source>
</reference>
<keyword evidence="2" id="KW-0285">Flavoprotein</keyword>
<keyword evidence="3" id="KW-0274">FAD</keyword>
<comment type="cofactor">
    <cofactor evidence="1">
        <name>FAD</name>
        <dbReference type="ChEBI" id="CHEBI:57692"/>
    </cofactor>
</comment>
<comment type="caution">
    <text evidence="7">The sequence shown here is derived from an EMBL/GenBank/DDBJ whole genome shotgun (WGS) entry which is preliminary data.</text>
</comment>
<dbReference type="Pfam" id="PF21274">
    <property type="entry name" value="Rng_hyd_C"/>
    <property type="match status" value="1"/>
</dbReference>
<dbReference type="Gene3D" id="2.120.10.30">
    <property type="entry name" value="TolB, C-terminal domain"/>
    <property type="match status" value="1"/>
</dbReference>
<proteinExistence type="predicted"/>
<evidence type="ECO:0008006" key="9">
    <source>
        <dbReference type="Google" id="ProtNLM"/>
    </source>
</evidence>
<evidence type="ECO:0000259" key="6">
    <source>
        <dbReference type="Pfam" id="PF08450"/>
    </source>
</evidence>
<dbReference type="SUPFAM" id="SSF51905">
    <property type="entry name" value="FAD/NAD(P)-binding domain"/>
    <property type="match status" value="1"/>
</dbReference>
<feature type="region of interest" description="Disordered" evidence="4">
    <location>
        <begin position="603"/>
        <end position="627"/>
    </location>
</feature>
<feature type="domain" description="SMP-30/Gluconolactonase/LRE-like region" evidence="6">
    <location>
        <begin position="559"/>
        <end position="760"/>
    </location>
</feature>
<dbReference type="PANTHER" id="PTHR43004:SF19">
    <property type="entry name" value="BINDING MONOOXYGENASE, PUTATIVE (JCVI)-RELATED"/>
    <property type="match status" value="1"/>
</dbReference>
<dbReference type="RefSeq" id="WP_344097195.1">
    <property type="nucleotide sequence ID" value="NZ_BAAAOG010000011.1"/>
</dbReference>
<dbReference type="Gene3D" id="3.30.9.10">
    <property type="entry name" value="D-Amino Acid Oxidase, subunit A, domain 2"/>
    <property type="match status" value="1"/>
</dbReference>
<evidence type="ECO:0000256" key="3">
    <source>
        <dbReference type="ARBA" id="ARBA00022827"/>
    </source>
</evidence>
<evidence type="ECO:0000313" key="8">
    <source>
        <dbReference type="Proteomes" id="UP001499933"/>
    </source>
</evidence>
<dbReference type="InterPro" id="IPR050641">
    <property type="entry name" value="RIFMO-like"/>
</dbReference>
<dbReference type="PANTHER" id="PTHR43004">
    <property type="entry name" value="TRK SYSTEM POTASSIUM UPTAKE PROTEIN"/>
    <property type="match status" value="1"/>
</dbReference>
<evidence type="ECO:0000256" key="1">
    <source>
        <dbReference type="ARBA" id="ARBA00001974"/>
    </source>
</evidence>
<dbReference type="InterPro" id="IPR011042">
    <property type="entry name" value="6-blade_b-propeller_TolB-like"/>
</dbReference>
<dbReference type="InterPro" id="IPR002938">
    <property type="entry name" value="FAD-bd"/>
</dbReference>
<evidence type="ECO:0000259" key="5">
    <source>
        <dbReference type="Pfam" id="PF01494"/>
    </source>
</evidence>